<organism evidence="1 2">
    <name type="scientific">Ancylostoma duodenale</name>
    <dbReference type="NCBI Taxonomy" id="51022"/>
    <lineage>
        <taxon>Eukaryota</taxon>
        <taxon>Metazoa</taxon>
        <taxon>Ecdysozoa</taxon>
        <taxon>Nematoda</taxon>
        <taxon>Chromadorea</taxon>
        <taxon>Rhabditida</taxon>
        <taxon>Rhabditina</taxon>
        <taxon>Rhabditomorpha</taxon>
        <taxon>Strongyloidea</taxon>
        <taxon>Ancylostomatidae</taxon>
        <taxon>Ancylostomatinae</taxon>
        <taxon>Ancylostoma</taxon>
    </lineage>
</organism>
<dbReference type="Proteomes" id="UP000054047">
    <property type="component" value="Unassembled WGS sequence"/>
</dbReference>
<sequence>VSPSLFLSANIQAFIDTAKEIYRKIQEGVFDINNEVIIIFSVVYARLTESNWVLSTHRVLQILPEEMLQVDWVDPVDAVEQHVNKEIYQDDVFLFFLIEDLDPARESAYVKPARFNLFHSMLVYQLHFHKCSILSVLCFLC</sequence>
<dbReference type="AlphaFoldDB" id="A0A0C2GBW5"/>
<evidence type="ECO:0000313" key="2">
    <source>
        <dbReference type="Proteomes" id="UP000054047"/>
    </source>
</evidence>
<protein>
    <submittedName>
        <fullName evidence="1">Uncharacterized protein</fullName>
    </submittedName>
</protein>
<dbReference type="EMBL" id="KN739064">
    <property type="protein sequence ID" value="KIH54456.1"/>
    <property type="molecule type" value="Genomic_DNA"/>
</dbReference>
<keyword evidence="2" id="KW-1185">Reference proteome</keyword>
<proteinExistence type="predicted"/>
<reference evidence="1 2" key="1">
    <citation type="submission" date="2013-12" db="EMBL/GenBank/DDBJ databases">
        <title>Draft genome of the parsitic nematode Ancylostoma duodenale.</title>
        <authorList>
            <person name="Mitreva M."/>
        </authorList>
    </citation>
    <scope>NUCLEOTIDE SEQUENCE [LARGE SCALE GENOMIC DNA]</scope>
    <source>
        <strain evidence="1 2">Zhejiang</strain>
    </source>
</reference>
<name>A0A0C2GBW5_9BILA</name>
<feature type="non-terminal residue" evidence="1">
    <location>
        <position position="1"/>
    </location>
</feature>
<gene>
    <name evidence="1" type="ORF">ANCDUO_15398</name>
</gene>
<accession>A0A0C2GBW5</accession>
<dbReference type="OrthoDB" id="5920738at2759"/>
<evidence type="ECO:0000313" key="1">
    <source>
        <dbReference type="EMBL" id="KIH54456.1"/>
    </source>
</evidence>